<name>A0A6G1H615_9PEZI</name>
<feature type="compositionally biased region" description="Low complexity" evidence="1">
    <location>
        <begin position="155"/>
        <end position="176"/>
    </location>
</feature>
<accession>A0A6G1H615</accession>
<dbReference type="InterPro" id="IPR052099">
    <property type="entry name" value="Regulatory_TF_Diverse"/>
</dbReference>
<dbReference type="SMART" id="SM00353">
    <property type="entry name" value="HLH"/>
    <property type="match status" value="1"/>
</dbReference>
<evidence type="ECO:0000256" key="1">
    <source>
        <dbReference type="SAM" id="MobiDB-lite"/>
    </source>
</evidence>
<dbReference type="EMBL" id="ML977148">
    <property type="protein sequence ID" value="KAF1988661.1"/>
    <property type="molecule type" value="Genomic_DNA"/>
</dbReference>
<feature type="region of interest" description="Disordered" evidence="1">
    <location>
        <begin position="1"/>
        <end position="98"/>
    </location>
</feature>
<proteinExistence type="predicted"/>
<dbReference type="Gene3D" id="4.10.280.10">
    <property type="entry name" value="Helix-loop-helix DNA-binding domain"/>
    <property type="match status" value="1"/>
</dbReference>
<gene>
    <name evidence="3" type="ORF">K402DRAFT_328495</name>
</gene>
<dbReference type="OrthoDB" id="2133190at2759"/>
<evidence type="ECO:0000259" key="2">
    <source>
        <dbReference type="PROSITE" id="PS50888"/>
    </source>
</evidence>
<dbReference type="Pfam" id="PF00010">
    <property type="entry name" value="HLH"/>
    <property type="match status" value="1"/>
</dbReference>
<feature type="domain" description="BHLH" evidence="2">
    <location>
        <begin position="179"/>
        <end position="245"/>
    </location>
</feature>
<keyword evidence="4" id="KW-1185">Reference proteome</keyword>
<dbReference type="InterPro" id="IPR011598">
    <property type="entry name" value="bHLH_dom"/>
</dbReference>
<feature type="compositionally biased region" description="Polar residues" evidence="1">
    <location>
        <begin position="38"/>
        <end position="58"/>
    </location>
</feature>
<dbReference type="PROSITE" id="PS50888">
    <property type="entry name" value="BHLH"/>
    <property type="match status" value="1"/>
</dbReference>
<sequence>MADFLWDSNDELPLPVLSQPFPSAIQEPQPLPVLTPFGQPQSQQRTSQKKSAPTSSNIIKRHRGGPTTDARSACWTSPLCPNNGKEGTPPSPSTCGAKCAPFLFADVLKLSETPENVKFEDAIESTESIEPPEPPRSETKRKHSNRNQPLENPQSASAKDSPSPDTSPSESTEATAGRSARQPHNQVERKYRENINARLENLRRVVPSLQQSPNGNGPDIEDLPAPAKPSKAVILASATAYIKQAEKEKKQLANENELLKAKVKELQALIKCDDCSLVQYVMDMKIRVPTT</sequence>
<evidence type="ECO:0000313" key="4">
    <source>
        <dbReference type="Proteomes" id="UP000800041"/>
    </source>
</evidence>
<dbReference type="InterPro" id="IPR036638">
    <property type="entry name" value="HLH_DNA-bd_sf"/>
</dbReference>
<dbReference type="Proteomes" id="UP000800041">
    <property type="component" value="Unassembled WGS sequence"/>
</dbReference>
<feature type="compositionally biased region" description="Basic and acidic residues" evidence="1">
    <location>
        <begin position="186"/>
        <end position="195"/>
    </location>
</feature>
<dbReference type="CDD" id="cd11395">
    <property type="entry name" value="bHLHzip_SREBP_like"/>
    <property type="match status" value="1"/>
</dbReference>
<protein>
    <recommendedName>
        <fullName evidence="2">BHLH domain-containing protein</fullName>
    </recommendedName>
</protein>
<evidence type="ECO:0000313" key="3">
    <source>
        <dbReference type="EMBL" id="KAF1988661.1"/>
    </source>
</evidence>
<dbReference type="GO" id="GO:0046983">
    <property type="term" value="F:protein dimerization activity"/>
    <property type="evidence" value="ECO:0007669"/>
    <property type="project" value="InterPro"/>
</dbReference>
<feature type="region of interest" description="Disordered" evidence="1">
    <location>
        <begin position="114"/>
        <end position="195"/>
    </location>
</feature>
<dbReference type="SUPFAM" id="SSF47459">
    <property type="entry name" value="HLH, helix-loop-helix DNA-binding domain"/>
    <property type="match status" value="1"/>
</dbReference>
<dbReference type="AlphaFoldDB" id="A0A6G1H615"/>
<dbReference type="PANTHER" id="PTHR47336:SF2">
    <property type="entry name" value="TRANSCRIPTION FACTOR HMS1-RELATED"/>
    <property type="match status" value="1"/>
</dbReference>
<dbReference type="PANTHER" id="PTHR47336">
    <property type="entry name" value="TRANSCRIPTION FACTOR HMS1-RELATED"/>
    <property type="match status" value="1"/>
</dbReference>
<reference evidence="3" key="1">
    <citation type="journal article" date="2020" name="Stud. Mycol.">
        <title>101 Dothideomycetes genomes: a test case for predicting lifestyles and emergence of pathogens.</title>
        <authorList>
            <person name="Haridas S."/>
            <person name="Albert R."/>
            <person name="Binder M."/>
            <person name="Bloem J."/>
            <person name="Labutti K."/>
            <person name="Salamov A."/>
            <person name="Andreopoulos B."/>
            <person name="Baker S."/>
            <person name="Barry K."/>
            <person name="Bills G."/>
            <person name="Bluhm B."/>
            <person name="Cannon C."/>
            <person name="Castanera R."/>
            <person name="Culley D."/>
            <person name="Daum C."/>
            <person name="Ezra D."/>
            <person name="Gonzalez J."/>
            <person name="Henrissat B."/>
            <person name="Kuo A."/>
            <person name="Liang C."/>
            <person name="Lipzen A."/>
            <person name="Lutzoni F."/>
            <person name="Magnuson J."/>
            <person name="Mondo S."/>
            <person name="Nolan M."/>
            <person name="Ohm R."/>
            <person name="Pangilinan J."/>
            <person name="Park H.-J."/>
            <person name="Ramirez L."/>
            <person name="Alfaro M."/>
            <person name="Sun H."/>
            <person name="Tritt A."/>
            <person name="Yoshinaga Y."/>
            <person name="Zwiers L.-H."/>
            <person name="Turgeon B."/>
            <person name="Goodwin S."/>
            <person name="Spatafora J."/>
            <person name="Crous P."/>
            <person name="Grigoriev I."/>
        </authorList>
    </citation>
    <scope>NUCLEOTIDE SEQUENCE</scope>
    <source>
        <strain evidence="3">CBS 113979</strain>
    </source>
</reference>
<organism evidence="3 4">
    <name type="scientific">Aulographum hederae CBS 113979</name>
    <dbReference type="NCBI Taxonomy" id="1176131"/>
    <lineage>
        <taxon>Eukaryota</taxon>
        <taxon>Fungi</taxon>
        <taxon>Dikarya</taxon>
        <taxon>Ascomycota</taxon>
        <taxon>Pezizomycotina</taxon>
        <taxon>Dothideomycetes</taxon>
        <taxon>Pleosporomycetidae</taxon>
        <taxon>Aulographales</taxon>
        <taxon>Aulographaceae</taxon>
    </lineage>
</organism>